<name>A0A0D0E1V4_9AGAM</name>
<dbReference type="EMBL" id="KN824917">
    <property type="protein sequence ID" value="KIK97861.1"/>
    <property type="molecule type" value="Genomic_DNA"/>
</dbReference>
<sequence length="142" mass="16032">MPYLSLIASGDPVPWGAMFPTLLCTALASPSSSFSIMQLCTNTRVGQTLHFCHRVLFSFLLMCPHTRPHQTTLGKLVAIGSAPLGVRNRTRQDNAVRMCIIRASATIQNTRVRLQCGCPRDARRHSETQWFHGRTRRRLREN</sequence>
<dbReference type="InParanoid" id="A0A0D0E1V4"/>
<dbReference type="Proteomes" id="UP000054538">
    <property type="component" value="Unassembled WGS sequence"/>
</dbReference>
<dbReference type="HOGENOM" id="CLU_1816424_0_0_1"/>
<protein>
    <submittedName>
        <fullName evidence="1">Uncharacterized protein</fullName>
    </submittedName>
</protein>
<organism evidence="1 2">
    <name type="scientific">Paxillus rubicundulus Ve08.2h10</name>
    <dbReference type="NCBI Taxonomy" id="930991"/>
    <lineage>
        <taxon>Eukaryota</taxon>
        <taxon>Fungi</taxon>
        <taxon>Dikarya</taxon>
        <taxon>Basidiomycota</taxon>
        <taxon>Agaricomycotina</taxon>
        <taxon>Agaricomycetes</taxon>
        <taxon>Agaricomycetidae</taxon>
        <taxon>Boletales</taxon>
        <taxon>Paxilineae</taxon>
        <taxon>Paxillaceae</taxon>
        <taxon>Paxillus</taxon>
    </lineage>
</organism>
<gene>
    <name evidence="1" type="ORF">PAXRUDRAFT_751039</name>
</gene>
<reference evidence="1 2" key="1">
    <citation type="submission" date="2014-04" db="EMBL/GenBank/DDBJ databases">
        <authorList>
            <consortium name="DOE Joint Genome Institute"/>
            <person name="Kuo A."/>
            <person name="Kohler A."/>
            <person name="Jargeat P."/>
            <person name="Nagy L.G."/>
            <person name="Floudas D."/>
            <person name="Copeland A."/>
            <person name="Barry K.W."/>
            <person name="Cichocki N."/>
            <person name="Veneault-Fourrey C."/>
            <person name="LaButti K."/>
            <person name="Lindquist E.A."/>
            <person name="Lipzen A."/>
            <person name="Lundell T."/>
            <person name="Morin E."/>
            <person name="Murat C."/>
            <person name="Sun H."/>
            <person name="Tunlid A."/>
            <person name="Henrissat B."/>
            <person name="Grigoriev I.V."/>
            <person name="Hibbett D.S."/>
            <person name="Martin F."/>
            <person name="Nordberg H.P."/>
            <person name="Cantor M.N."/>
            <person name="Hua S.X."/>
        </authorList>
    </citation>
    <scope>NUCLEOTIDE SEQUENCE [LARGE SCALE GENOMIC DNA]</scope>
    <source>
        <strain evidence="1 2">Ve08.2h10</strain>
    </source>
</reference>
<evidence type="ECO:0000313" key="1">
    <source>
        <dbReference type="EMBL" id="KIK97861.1"/>
    </source>
</evidence>
<accession>A0A0D0E1V4</accession>
<proteinExistence type="predicted"/>
<keyword evidence="2" id="KW-1185">Reference proteome</keyword>
<reference evidence="2" key="2">
    <citation type="submission" date="2015-01" db="EMBL/GenBank/DDBJ databases">
        <title>Evolutionary Origins and Diversification of the Mycorrhizal Mutualists.</title>
        <authorList>
            <consortium name="DOE Joint Genome Institute"/>
            <consortium name="Mycorrhizal Genomics Consortium"/>
            <person name="Kohler A."/>
            <person name="Kuo A."/>
            <person name="Nagy L.G."/>
            <person name="Floudas D."/>
            <person name="Copeland A."/>
            <person name="Barry K.W."/>
            <person name="Cichocki N."/>
            <person name="Veneault-Fourrey C."/>
            <person name="LaButti K."/>
            <person name="Lindquist E.A."/>
            <person name="Lipzen A."/>
            <person name="Lundell T."/>
            <person name="Morin E."/>
            <person name="Murat C."/>
            <person name="Riley R."/>
            <person name="Ohm R."/>
            <person name="Sun H."/>
            <person name="Tunlid A."/>
            <person name="Henrissat B."/>
            <person name="Grigoriev I.V."/>
            <person name="Hibbett D.S."/>
            <person name="Martin F."/>
        </authorList>
    </citation>
    <scope>NUCLEOTIDE SEQUENCE [LARGE SCALE GENOMIC DNA]</scope>
    <source>
        <strain evidence="2">Ve08.2h10</strain>
    </source>
</reference>
<evidence type="ECO:0000313" key="2">
    <source>
        <dbReference type="Proteomes" id="UP000054538"/>
    </source>
</evidence>
<dbReference type="AlphaFoldDB" id="A0A0D0E1V4"/>